<dbReference type="EMBL" id="CP002745">
    <property type="protein sequence ID" value="AEK63031.1"/>
    <property type="molecule type" value="Genomic_DNA"/>
</dbReference>
<reference evidence="2 3" key="2">
    <citation type="journal article" date="2006" name="J. Microbiol. Methods">
        <title>Genomic flank-sequencing of plasposon insertion sites for rapid identification of functional genes.</title>
        <authorList>
            <person name="Leveau J.H."/>
            <person name="Gerards S."/>
            <person name="Fritsche K."/>
            <person name="Zondag G."/>
            <person name="van Veen J.A."/>
        </authorList>
    </citation>
    <scope>NUCLEOTIDE SEQUENCE [LARGE SCALE GENOMIC DNA]</scope>
    <source>
        <strain evidence="2 3">Ter331</strain>
    </source>
</reference>
<feature type="region of interest" description="Disordered" evidence="1">
    <location>
        <begin position="151"/>
        <end position="189"/>
    </location>
</feature>
<feature type="region of interest" description="Disordered" evidence="1">
    <location>
        <begin position="73"/>
        <end position="99"/>
    </location>
</feature>
<dbReference type="Proteomes" id="UP000008392">
    <property type="component" value="Chromosome"/>
</dbReference>
<reference evidence="3" key="6">
    <citation type="submission" date="2011-05" db="EMBL/GenBank/DDBJ databases">
        <title>Complete sequence of Collimonas fungivorans Ter331.</title>
        <authorList>
            <person name="Leveau J.H."/>
        </authorList>
    </citation>
    <scope>NUCLEOTIDE SEQUENCE [LARGE SCALE GENOMIC DNA]</scope>
    <source>
        <strain evidence="3">Ter331</strain>
    </source>
</reference>
<gene>
    <name evidence="2" type="ordered locus">CFU_3206</name>
</gene>
<name>G0AA97_COLFT</name>
<reference evidence="2 3" key="4">
    <citation type="journal article" date="2010" name="Environ. Microbiol.">
        <title>The bacterial genus Collimonas: mycophagy, weathering and other adaptive solutions to life in oligotrophic soil environments.</title>
        <authorList>
            <person name="Leveau J.H."/>
            <person name="Uroz S."/>
            <person name="de Boer W."/>
        </authorList>
    </citation>
    <scope>NUCLEOTIDE SEQUENCE [LARGE SCALE GENOMIC DNA]</scope>
    <source>
        <strain evidence="2 3">Ter331</strain>
    </source>
</reference>
<organism evidence="2 3">
    <name type="scientific">Collimonas fungivorans (strain Ter331)</name>
    <dbReference type="NCBI Taxonomy" id="1005048"/>
    <lineage>
        <taxon>Bacteria</taxon>
        <taxon>Pseudomonadati</taxon>
        <taxon>Pseudomonadota</taxon>
        <taxon>Betaproteobacteria</taxon>
        <taxon>Burkholderiales</taxon>
        <taxon>Oxalobacteraceae</taxon>
        <taxon>Collimonas</taxon>
    </lineage>
</organism>
<dbReference type="STRING" id="1005048.CFU_3206"/>
<feature type="region of interest" description="Disordered" evidence="1">
    <location>
        <begin position="1"/>
        <end position="40"/>
    </location>
</feature>
<feature type="compositionally biased region" description="Basic residues" evidence="1">
    <location>
        <begin position="90"/>
        <end position="99"/>
    </location>
</feature>
<reference evidence="2 3" key="1">
    <citation type="journal article" date="2004" name="Environ. Microbiol.">
        <title>Phylogeny-function analysis of (meta)genomic libraries: screening for expression of ribosomal RNA genes by large-insert library fluorescent in situ hybridization (LIL-FISH).</title>
        <authorList>
            <person name="Leveau J.H."/>
            <person name="Gerards S."/>
            <person name="de Boer W."/>
            <person name="van Veen J.A."/>
        </authorList>
    </citation>
    <scope>NUCLEOTIDE SEQUENCE [LARGE SCALE GENOMIC DNA]</scope>
    <source>
        <strain evidence="2 3">Ter331</strain>
    </source>
</reference>
<evidence type="ECO:0000313" key="3">
    <source>
        <dbReference type="Proteomes" id="UP000008392"/>
    </source>
</evidence>
<keyword evidence="3" id="KW-1185">Reference proteome</keyword>
<accession>G0AA97</accession>
<dbReference type="KEGG" id="cfu:CFU_3206"/>
<feature type="compositionally biased region" description="Basic residues" evidence="1">
    <location>
        <begin position="1"/>
        <end position="10"/>
    </location>
</feature>
<feature type="compositionally biased region" description="Basic and acidic residues" evidence="1">
    <location>
        <begin position="401"/>
        <end position="420"/>
    </location>
</feature>
<reference evidence="2 3" key="5">
    <citation type="journal article" date="2011" name="ISME J.">
        <title>Dual transcriptional profiling of a bacterial/fungal confrontation: Collimonas fungivorans versus Aspergillus niger.</title>
        <authorList>
            <person name="Mela F."/>
            <person name="Fritsche K."/>
            <person name="de Boer W."/>
            <person name="van Veen J.A."/>
            <person name="de Graaff L.H."/>
            <person name="van den Berg M."/>
            <person name="Leveau J.H."/>
        </authorList>
    </citation>
    <scope>NUCLEOTIDE SEQUENCE [LARGE SCALE GENOMIC DNA]</scope>
    <source>
        <strain evidence="2 3">Ter331</strain>
    </source>
</reference>
<dbReference type="AlphaFoldDB" id="G0AA97"/>
<feature type="compositionally biased region" description="Basic and acidic residues" evidence="1">
    <location>
        <begin position="26"/>
        <end position="38"/>
    </location>
</feature>
<sequence length="476" mass="53969">MHDHARHPQTRHQPGDQPHAGRVPRRSVDAARVHEHHQPKARRIIRCNAAPTPVGAADPSDQRPVFLFMPGHPGQHGARHHTARQVPVQRNHRQREQRKTHHARILVKHLVQFDADAVQGHVDHAHGGRHGGLRDCAFGQRETDHDCRRQAFAKSNHADRRHQEVRRVEESRAEQHDQHAQGNRIQRDLDRTAQAPAVDLARQHQVAGDQAAEHRDLPVTVFDHAQVAVGHQDLRRHGDPADQRNRQQGHAHCRLQEMTVADHRAVVVPDLHQRQFLFALLDGFRHVPPQADQGYGGNGGDEYKHHAPRQDFNHESARHGADQRRNQGDIGHQRGNAYRGLFFKCFLHHGVADRRNETQAHALQHAQDDEALNALREQRRQAGQDEKDGAAQHDGAAANAVRERPEQPLEHGAADQEGSHGGRHPGCAGAEFAGHRQHARLDHVVGDVDRKLEQHQSQREHQGITGKRRDFLHFFY</sequence>
<evidence type="ECO:0000313" key="2">
    <source>
        <dbReference type="EMBL" id="AEK63031.1"/>
    </source>
</evidence>
<evidence type="ECO:0000256" key="1">
    <source>
        <dbReference type="SAM" id="MobiDB-lite"/>
    </source>
</evidence>
<dbReference type="HOGENOM" id="CLU_573317_0_0_4"/>
<feature type="region of interest" description="Disordered" evidence="1">
    <location>
        <begin position="380"/>
        <end position="430"/>
    </location>
</feature>
<protein>
    <submittedName>
        <fullName evidence="2">Uncharacterized protein</fullName>
    </submittedName>
</protein>
<feature type="compositionally biased region" description="Basic and acidic residues" evidence="1">
    <location>
        <begin position="156"/>
        <end position="189"/>
    </location>
</feature>
<reference evidence="2 3" key="3">
    <citation type="journal article" date="2008" name="FEMS Microbiol. Ecol.">
        <title>Identification and characterization of genes underlying chitinolysis in Collimonas fungivorans Ter331.</title>
        <authorList>
            <person name="Fritsche K."/>
            <person name="de Boer W."/>
            <person name="Gerards S."/>
            <person name="van den Berg M."/>
            <person name="van Veen J.A."/>
            <person name="Leveau J.H."/>
        </authorList>
    </citation>
    <scope>NUCLEOTIDE SEQUENCE [LARGE SCALE GENOMIC DNA]</scope>
    <source>
        <strain evidence="2 3">Ter331</strain>
    </source>
</reference>
<feature type="compositionally biased region" description="Basic and acidic residues" evidence="1">
    <location>
        <begin position="380"/>
        <end position="391"/>
    </location>
</feature>
<proteinExistence type="predicted"/>